<gene>
    <name evidence="3" type="ORF">NCWK1_0439</name>
</gene>
<feature type="transmembrane region" description="Helical" evidence="2">
    <location>
        <begin position="65"/>
        <end position="83"/>
    </location>
</feature>
<evidence type="ECO:0000313" key="3">
    <source>
        <dbReference type="EMBL" id="GBE90720.1"/>
    </source>
</evidence>
<protein>
    <submittedName>
        <fullName evidence="3">Uncharacterized protein</fullName>
    </submittedName>
</protein>
<name>A0A2H6LBX0_9NOSO</name>
<sequence length="150" mass="15816">MQSLPQNNNSSANSTQQLSNSPVNQVTTQASGNQLGNNTSVPLGNVQPVNKSSFFSGLSSDVTKMILLGLFIIGIVATFFLVTRGNELCIFSFCSDVGRHSSTLTSDFWAFAGGTATVVVLTSFLGVSLLPAVGIASAVWFFIYSSLHLS</sequence>
<accession>A0A2H6LBX0</accession>
<feature type="compositionally biased region" description="Low complexity" evidence="1">
    <location>
        <begin position="1"/>
        <end position="21"/>
    </location>
</feature>
<dbReference type="EMBL" id="BDGE01000008">
    <property type="protein sequence ID" value="GBE90720.1"/>
    <property type="molecule type" value="Genomic_DNA"/>
</dbReference>
<reference evidence="4" key="1">
    <citation type="journal article" date="2018" name="Genome Announc.">
        <title>Draft Genome Sequence of the Nitrogen-Fixing and Hormogonia-Inducing Cyanobacterium Nostoc cycadae Strain WK-1, Isolated from the Coralloid Roots of Cycas revoluta.</title>
        <authorList>
            <person name="Kanesaki Y."/>
            <person name="Hirose M."/>
            <person name="Hirose Y."/>
            <person name="Fujisawa T."/>
            <person name="Nakamura Y."/>
            <person name="Watanabe S."/>
            <person name="Matsunaga S."/>
            <person name="Uchida H."/>
            <person name="Murakami A."/>
        </authorList>
    </citation>
    <scope>NUCLEOTIDE SEQUENCE [LARGE SCALE GENOMIC DNA]</scope>
    <source>
        <strain evidence="4">WK-1</strain>
    </source>
</reference>
<evidence type="ECO:0000313" key="4">
    <source>
        <dbReference type="Proteomes" id="UP000236527"/>
    </source>
</evidence>
<dbReference type="Proteomes" id="UP000236527">
    <property type="component" value="Unassembled WGS sequence"/>
</dbReference>
<evidence type="ECO:0000256" key="1">
    <source>
        <dbReference type="SAM" id="MobiDB-lite"/>
    </source>
</evidence>
<feature type="transmembrane region" description="Helical" evidence="2">
    <location>
        <begin position="118"/>
        <end position="144"/>
    </location>
</feature>
<dbReference type="RefSeq" id="WP_103123578.1">
    <property type="nucleotide sequence ID" value="NZ_DF978422.1"/>
</dbReference>
<feature type="compositionally biased region" description="Polar residues" evidence="1">
    <location>
        <begin position="22"/>
        <end position="31"/>
    </location>
</feature>
<keyword evidence="2" id="KW-1133">Transmembrane helix</keyword>
<evidence type="ECO:0000256" key="2">
    <source>
        <dbReference type="SAM" id="Phobius"/>
    </source>
</evidence>
<comment type="caution">
    <text evidence="3">The sequence shown here is derived from an EMBL/GenBank/DDBJ whole genome shotgun (WGS) entry which is preliminary data.</text>
</comment>
<keyword evidence="2" id="KW-0472">Membrane</keyword>
<keyword evidence="4" id="KW-1185">Reference proteome</keyword>
<proteinExistence type="predicted"/>
<organism evidence="3 4">
    <name type="scientific">Nostoc cycadae WK-1</name>
    <dbReference type="NCBI Taxonomy" id="1861711"/>
    <lineage>
        <taxon>Bacteria</taxon>
        <taxon>Bacillati</taxon>
        <taxon>Cyanobacteriota</taxon>
        <taxon>Cyanophyceae</taxon>
        <taxon>Nostocales</taxon>
        <taxon>Nostocaceae</taxon>
        <taxon>Nostoc</taxon>
    </lineage>
</organism>
<dbReference type="AlphaFoldDB" id="A0A2H6LBX0"/>
<feature type="region of interest" description="Disordered" evidence="1">
    <location>
        <begin position="1"/>
        <end position="31"/>
    </location>
</feature>
<keyword evidence="2" id="KW-0812">Transmembrane</keyword>